<dbReference type="AlphaFoldDB" id="V5Z9J2"/>
<evidence type="ECO:0000313" key="2">
    <source>
        <dbReference type="Proteomes" id="UP000018217"/>
    </source>
</evidence>
<evidence type="ECO:0000313" key="1">
    <source>
        <dbReference type="EMBL" id="CCG88018.1"/>
    </source>
</evidence>
<dbReference type="STRING" id="1161919.EPIR_2655"/>
<sequence length="80" mass="8807">MQAKQQQRMLVEVAGALGPDLVKQVTFVGGCTTALLLTDEVTAEQVRHTDDVDLIVHVISYASYHALQDKLKERGSKMLP</sequence>
<gene>
    <name evidence="1" type="ORF">EPIR_2655</name>
</gene>
<protein>
    <submittedName>
        <fullName evidence="1">Uncharacterized protein</fullName>
    </submittedName>
</protein>
<dbReference type="RefSeq" id="WP_023655796.1">
    <property type="nucleotide sequence ID" value="NZ_CAHS01000016.1"/>
</dbReference>
<reference evidence="1 2" key="1">
    <citation type="journal article" date="2013" name="Syst. Appl. Microbiol.">
        <title>Phylogenetic position and virulence apparatus of the pear flower necrosis pathogen Erwinia piriflorinigrans CFBP 5888T as assessed by comparative genomics.</title>
        <authorList>
            <person name="Smits T.H."/>
            <person name="Rezzonico F."/>
            <person name="Lopez M.M."/>
            <person name="Blom J."/>
            <person name="Goesmann A."/>
            <person name="Frey J.E."/>
            <person name="Duffy B."/>
        </authorList>
    </citation>
    <scope>NUCLEOTIDE SEQUENCE [LARGE SCALE GENOMIC DNA]</scope>
    <source>
        <strain evidence="2">CFBP5888</strain>
    </source>
</reference>
<name>V5Z9J2_9GAMM</name>
<organism evidence="1 2">
    <name type="scientific">Erwinia piriflorinigrans CFBP 5888</name>
    <dbReference type="NCBI Taxonomy" id="1161919"/>
    <lineage>
        <taxon>Bacteria</taxon>
        <taxon>Pseudomonadati</taxon>
        <taxon>Pseudomonadota</taxon>
        <taxon>Gammaproteobacteria</taxon>
        <taxon>Enterobacterales</taxon>
        <taxon>Erwiniaceae</taxon>
        <taxon>Erwinia</taxon>
    </lineage>
</organism>
<accession>V5Z9J2</accession>
<comment type="caution">
    <text evidence="1">The sequence shown here is derived from an EMBL/GenBank/DDBJ whole genome shotgun (WGS) entry which is preliminary data.</text>
</comment>
<dbReference type="Proteomes" id="UP000018217">
    <property type="component" value="Unassembled WGS sequence"/>
</dbReference>
<proteinExistence type="predicted"/>
<dbReference type="EMBL" id="CAHS01000016">
    <property type="protein sequence ID" value="CCG88018.1"/>
    <property type="molecule type" value="Genomic_DNA"/>
</dbReference>
<keyword evidence="2" id="KW-1185">Reference proteome</keyword>